<accession>D7MU12</accession>
<name>D7MU12_ARALL</name>
<dbReference type="HOGENOM" id="CLU_1613074_0_0_1"/>
<dbReference type="Gramene" id="Al_scaffold_0008_295">
    <property type="protein sequence ID" value="Al_scaffold_0008_295"/>
    <property type="gene ID" value="Al_scaffold_0008_295"/>
</dbReference>
<dbReference type="EMBL" id="GL348720">
    <property type="protein sequence ID" value="EFH39733.1"/>
    <property type="molecule type" value="Genomic_DNA"/>
</dbReference>
<proteinExistence type="predicted"/>
<dbReference type="AlphaFoldDB" id="D7MU12"/>
<feature type="region of interest" description="Disordered" evidence="1">
    <location>
        <begin position="113"/>
        <end position="165"/>
    </location>
</feature>
<evidence type="ECO:0000256" key="1">
    <source>
        <dbReference type="SAM" id="MobiDB-lite"/>
    </source>
</evidence>
<evidence type="ECO:0000313" key="2">
    <source>
        <dbReference type="EMBL" id="EFH39733.1"/>
    </source>
</evidence>
<organism evidence="3">
    <name type="scientific">Arabidopsis lyrata subsp. lyrata</name>
    <name type="common">Lyre-leaved rock-cress</name>
    <dbReference type="NCBI Taxonomy" id="81972"/>
    <lineage>
        <taxon>Eukaryota</taxon>
        <taxon>Viridiplantae</taxon>
        <taxon>Streptophyta</taxon>
        <taxon>Embryophyta</taxon>
        <taxon>Tracheophyta</taxon>
        <taxon>Spermatophyta</taxon>
        <taxon>Magnoliopsida</taxon>
        <taxon>eudicotyledons</taxon>
        <taxon>Gunneridae</taxon>
        <taxon>Pentapetalae</taxon>
        <taxon>rosids</taxon>
        <taxon>malvids</taxon>
        <taxon>Brassicales</taxon>
        <taxon>Brassicaceae</taxon>
        <taxon>Camelineae</taxon>
        <taxon>Arabidopsis</taxon>
    </lineage>
</organism>
<feature type="region of interest" description="Disordered" evidence="1">
    <location>
        <begin position="60"/>
        <end position="97"/>
    </location>
</feature>
<gene>
    <name evidence="2" type="ORF">ARALYDRAFT_683475</name>
</gene>
<keyword evidence="3" id="KW-1185">Reference proteome</keyword>
<feature type="compositionally biased region" description="Basic and acidic residues" evidence="1">
    <location>
        <begin position="81"/>
        <end position="94"/>
    </location>
</feature>
<feature type="compositionally biased region" description="Basic and acidic residues" evidence="1">
    <location>
        <begin position="61"/>
        <end position="70"/>
    </location>
</feature>
<protein>
    <submittedName>
        <fullName evidence="2">Predicted protein</fullName>
    </submittedName>
</protein>
<sequence>MSVIEQTKGWLQGLKVHADSAELKKVKPNKGLPKLHRKQKEFRLLDSIEITSHLEITTVTRVDESSEGYRHQSPSPTSTESGEKSIAETSHEESLFTTEFDLNGAQYKKTTKGNLKQSVYNRSTARKDKSQPKPLMEAGFAGQKPAVSPNGAGGYRAKAQITWDG</sequence>
<dbReference type="Proteomes" id="UP000008694">
    <property type="component" value="Unassembled WGS sequence"/>
</dbReference>
<reference evidence="3" key="1">
    <citation type="journal article" date="2011" name="Nat. Genet.">
        <title>The Arabidopsis lyrata genome sequence and the basis of rapid genome size change.</title>
        <authorList>
            <person name="Hu T.T."/>
            <person name="Pattyn P."/>
            <person name="Bakker E.G."/>
            <person name="Cao J."/>
            <person name="Cheng J.-F."/>
            <person name="Clark R.M."/>
            <person name="Fahlgren N."/>
            <person name="Fawcett J.A."/>
            <person name="Grimwood J."/>
            <person name="Gundlach H."/>
            <person name="Haberer G."/>
            <person name="Hollister J.D."/>
            <person name="Ossowski S."/>
            <person name="Ottilar R.P."/>
            <person name="Salamov A.A."/>
            <person name="Schneeberger K."/>
            <person name="Spannagl M."/>
            <person name="Wang X."/>
            <person name="Yang L."/>
            <person name="Nasrallah M.E."/>
            <person name="Bergelson J."/>
            <person name="Carrington J.C."/>
            <person name="Gaut B.S."/>
            <person name="Schmutz J."/>
            <person name="Mayer K.F.X."/>
            <person name="Van de Peer Y."/>
            <person name="Grigoriev I.V."/>
            <person name="Nordborg M."/>
            <person name="Weigel D."/>
            <person name="Guo Y.-L."/>
        </authorList>
    </citation>
    <scope>NUCLEOTIDE SEQUENCE [LARGE SCALE GENOMIC DNA]</scope>
    <source>
        <strain evidence="3">cv. MN47</strain>
    </source>
</reference>
<feature type="compositionally biased region" description="Polar residues" evidence="1">
    <location>
        <begin position="113"/>
        <end position="123"/>
    </location>
</feature>
<evidence type="ECO:0000313" key="3">
    <source>
        <dbReference type="Proteomes" id="UP000008694"/>
    </source>
</evidence>